<dbReference type="AlphaFoldDB" id="A0A7K0BW49"/>
<evidence type="ECO:0000259" key="8">
    <source>
        <dbReference type="Pfam" id="PF12740"/>
    </source>
</evidence>
<feature type="domain" description="PET hydrolase/cutinase-like" evidence="8">
    <location>
        <begin position="58"/>
        <end position="255"/>
    </location>
</feature>
<gene>
    <name evidence="9" type="ORF">ACRB68_34650</name>
</gene>
<dbReference type="OrthoDB" id="9812672at2"/>
<evidence type="ECO:0000313" key="10">
    <source>
        <dbReference type="Proteomes" id="UP000487268"/>
    </source>
</evidence>
<dbReference type="Proteomes" id="UP000487268">
    <property type="component" value="Unassembled WGS sequence"/>
</dbReference>
<dbReference type="RefSeq" id="WP_153533449.1">
    <property type="nucleotide sequence ID" value="NZ_WEGH01000002.1"/>
</dbReference>
<evidence type="ECO:0000313" key="9">
    <source>
        <dbReference type="EMBL" id="MQY05391.1"/>
    </source>
</evidence>
<comment type="catalytic activity">
    <reaction evidence="4">
        <text>(ethylene terephthalate)(n) + H2O = (ethylene terephthalate)(n-1) + 4-[(2-hydroxyethoxy)carbonyl]benzoate + H(+)</text>
        <dbReference type="Rhea" id="RHEA:49528"/>
        <dbReference type="Rhea" id="RHEA-COMP:12420"/>
        <dbReference type="Rhea" id="RHEA-COMP:12421"/>
        <dbReference type="ChEBI" id="CHEBI:15377"/>
        <dbReference type="ChEBI" id="CHEBI:15378"/>
        <dbReference type="ChEBI" id="CHEBI:131701"/>
        <dbReference type="ChEBI" id="CHEBI:131704"/>
        <dbReference type="EC" id="3.1.1.101"/>
    </reaction>
    <physiologicalReaction direction="left-to-right" evidence="4">
        <dbReference type="Rhea" id="RHEA:49529"/>
    </physiologicalReaction>
</comment>
<dbReference type="PANTHER" id="PTHR33428">
    <property type="entry name" value="CHLOROPHYLLASE-2, CHLOROPLASTIC"/>
    <property type="match status" value="1"/>
</dbReference>
<proteinExistence type="predicted"/>
<dbReference type="EMBL" id="WEGH01000002">
    <property type="protein sequence ID" value="MQY05391.1"/>
    <property type="molecule type" value="Genomic_DNA"/>
</dbReference>
<dbReference type="InterPro" id="IPR041127">
    <property type="entry name" value="PET_hydrolase/cutinase-like"/>
</dbReference>
<dbReference type="InterPro" id="IPR029058">
    <property type="entry name" value="AB_hydrolase_fold"/>
</dbReference>
<feature type="signal peptide" evidence="7">
    <location>
        <begin position="1"/>
        <end position="22"/>
    </location>
</feature>
<evidence type="ECO:0000256" key="5">
    <source>
        <dbReference type="ARBA" id="ARBA00033764"/>
    </source>
</evidence>
<evidence type="ECO:0000256" key="6">
    <source>
        <dbReference type="ARBA" id="ARBA00033780"/>
    </source>
</evidence>
<evidence type="ECO:0000256" key="4">
    <source>
        <dbReference type="ARBA" id="ARBA00033707"/>
    </source>
</evidence>
<dbReference type="Pfam" id="PF12740">
    <property type="entry name" value="PETase"/>
    <property type="match status" value="1"/>
</dbReference>
<keyword evidence="10" id="KW-1185">Reference proteome</keyword>
<dbReference type="SUPFAM" id="SSF53474">
    <property type="entry name" value="alpha/beta-Hydrolases"/>
    <property type="match status" value="1"/>
</dbReference>
<evidence type="ECO:0000256" key="3">
    <source>
        <dbReference type="ARBA" id="ARBA00033629"/>
    </source>
</evidence>
<dbReference type="GO" id="GO:0042597">
    <property type="term" value="C:periplasmic space"/>
    <property type="evidence" value="ECO:0007669"/>
    <property type="project" value="UniProtKB-SubCell"/>
</dbReference>
<name>A0A7K0BW49_9ACTN</name>
<accession>A0A7K0BW49</accession>
<dbReference type="PANTHER" id="PTHR33428:SF14">
    <property type="entry name" value="CARBOXYLESTERASE TYPE B DOMAIN-CONTAINING PROTEIN"/>
    <property type="match status" value="1"/>
</dbReference>
<comment type="catalytic activity">
    <reaction evidence="3">
        <text>a butanoate ester + H2O = an aliphatic alcohol + butanoate + H(+)</text>
        <dbReference type="Rhea" id="RHEA:47348"/>
        <dbReference type="ChEBI" id="CHEBI:2571"/>
        <dbReference type="ChEBI" id="CHEBI:15377"/>
        <dbReference type="ChEBI" id="CHEBI:15378"/>
        <dbReference type="ChEBI" id="CHEBI:17968"/>
        <dbReference type="ChEBI" id="CHEBI:50477"/>
    </reaction>
    <physiologicalReaction direction="left-to-right" evidence="3">
        <dbReference type="Rhea" id="RHEA:47349"/>
    </physiologicalReaction>
</comment>
<reference evidence="9 10" key="1">
    <citation type="submission" date="2019-10" db="EMBL/GenBank/DDBJ databases">
        <title>Actinomadura rubteroloni sp. nov. and Actinomadura macrotermitis sp. nov., isolated from the gut of fungus growing-termite Macrotermes natalensis.</title>
        <authorList>
            <person name="Benndorf R."/>
            <person name="Martin K."/>
            <person name="Kuefner M."/>
            <person name="De Beer W."/>
            <person name="Kaster A.-K."/>
            <person name="Vollmers J."/>
            <person name="Poulsen M."/>
            <person name="Beemelmanns C."/>
        </authorList>
    </citation>
    <scope>NUCLEOTIDE SEQUENCE [LARGE SCALE GENOMIC DNA]</scope>
    <source>
        <strain evidence="9 10">RB68</strain>
    </source>
</reference>
<dbReference type="Gene3D" id="3.40.50.1820">
    <property type="entry name" value="alpha/beta hydrolase"/>
    <property type="match status" value="1"/>
</dbReference>
<comment type="subcellular location">
    <subcellularLocation>
        <location evidence="1">Periplasm</location>
    </subcellularLocation>
</comment>
<comment type="caution">
    <text evidence="9">The sequence shown here is derived from an EMBL/GenBank/DDBJ whole genome shotgun (WGS) entry which is preliminary data.</text>
</comment>
<evidence type="ECO:0000256" key="7">
    <source>
        <dbReference type="SAM" id="SignalP"/>
    </source>
</evidence>
<feature type="chain" id="PRO_5039610597" description="poly(ethylene terephthalate) hydrolase" evidence="7">
    <location>
        <begin position="23"/>
        <end position="290"/>
    </location>
</feature>
<keyword evidence="7" id="KW-0732">Signal</keyword>
<keyword evidence="2" id="KW-0574">Periplasm</keyword>
<protein>
    <recommendedName>
        <fullName evidence="5">poly(ethylene terephthalate) hydrolase</fullName>
        <ecNumber evidence="5">3.1.1.101</ecNumber>
    </recommendedName>
    <alternativeName>
        <fullName evidence="6">Poly(ethylene terephthalate) hydrolase</fullName>
    </alternativeName>
</protein>
<dbReference type="EC" id="3.1.1.101" evidence="5"/>
<organism evidence="9 10">
    <name type="scientific">Actinomadura macrotermitis</name>
    <dbReference type="NCBI Taxonomy" id="2585200"/>
    <lineage>
        <taxon>Bacteria</taxon>
        <taxon>Bacillati</taxon>
        <taxon>Actinomycetota</taxon>
        <taxon>Actinomycetes</taxon>
        <taxon>Streptosporangiales</taxon>
        <taxon>Thermomonosporaceae</taxon>
        <taxon>Actinomadura</taxon>
    </lineage>
</organism>
<evidence type="ECO:0000256" key="1">
    <source>
        <dbReference type="ARBA" id="ARBA00004418"/>
    </source>
</evidence>
<evidence type="ECO:0000256" key="2">
    <source>
        <dbReference type="ARBA" id="ARBA00022764"/>
    </source>
</evidence>
<sequence length="290" mass="30273">MSRRARIAALAAAPLVAAGAFAVAPAAVSAPAATAPTAALSATTVVNWAQTGPLRVTVDDAPDHRIYRPANLGEKSTKRPVVIWGNGTGATPAAYDKLLRHWASHGFIVAAAKTKSSNDGVQMRQGLDLLEERNSTPSSPYFQKVDLEHVASAGHSQGGAGALNAAADPRVDAVLPIQPGPLASPGKVDQPTLYMAGEEDNVVKPAWVLGDYNASSNRPAAYAEIRGAGHLASTGNGGNFRGMSTAWLYFTLRDDAGARAMFGGPSCGYCSDTTLLSQWKRNAKFLTFTD</sequence>